<gene>
    <name evidence="2" type="ORF">H6G83_16760</name>
</gene>
<keyword evidence="1" id="KW-1133">Transmembrane helix</keyword>
<keyword evidence="1" id="KW-0812">Transmembrane</keyword>
<dbReference type="EMBL" id="JACJSG010000022">
    <property type="protein sequence ID" value="MBD2502239.1"/>
    <property type="molecule type" value="Genomic_DNA"/>
</dbReference>
<sequence>MCISGRGGAGILAVTDLSGLFELILTAVLKRITLIVAIATLFTLAL</sequence>
<evidence type="ECO:0000256" key="1">
    <source>
        <dbReference type="SAM" id="Phobius"/>
    </source>
</evidence>
<reference evidence="2 3" key="1">
    <citation type="journal article" date="2020" name="ISME J.">
        <title>Comparative genomics reveals insights into cyanobacterial evolution and habitat adaptation.</title>
        <authorList>
            <person name="Chen M.Y."/>
            <person name="Teng W.K."/>
            <person name="Zhao L."/>
            <person name="Hu C.X."/>
            <person name="Zhou Y.K."/>
            <person name="Han B.P."/>
            <person name="Song L.R."/>
            <person name="Shu W.S."/>
        </authorList>
    </citation>
    <scope>NUCLEOTIDE SEQUENCE [LARGE SCALE GENOMIC DNA]</scope>
    <source>
        <strain evidence="2 3">FACHB-119</strain>
    </source>
</reference>
<proteinExistence type="predicted"/>
<accession>A0ABR8D500</accession>
<keyword evidence="3" id="KW-1185">Reference proteome</keyword>
<feature type="transmembrane region" description="Helical" evidence="1">
    <location>
        <begin position="23"/>
        <end position="45"/>
    </location>
</feature>
<comment type="caution">
    <text evidence="2">The sequence shown here is derived from an EMBL/GenBank/DDBJ whole genome shotgun (WGS) entry which is preliminary data.</text>
</comment>
<dbReference type="Proteomes" id="UP000661112">
    <property type="component" value="Unassembled WGS sequence"/>
</dbReference>
<protein>
    <submittedName>
        <fullName evidence="2">Uncharacterized protein</fullName>
    </submittedName>
</protein>
<evidence type="ECO:0000313" key="2">
    <source>
        <dbReference type="EMBL" id="MBD2502239.1"/>
    </source>
</evidence>
<organism evidence="2 3">
    <name type="scientific">Anabaena azotica FACHB-119</name>
    <dbReference type="NCBI Taxonomy" id="947527"/>
    <lineage>
        <taxon>Bacteria</taxon>
        <taxon>Bacillati</taxon>
        <taxon>Cyanobacteriota</taxon>
        <taxon>Cyanophyceae</taxon>
        <taxon>Nostocales</taxon>
        <taxon>Nostocaceae</taxon>
        <taxon>Anabaena</taxon>
        <taxon>Anabaena azotica</taxon>
    </lineage>
</organism>
<evidence type="ECO:0000313" key="3">
    <source>
        <dbReference type="Proteomes" id="UP000661112"/>
    </source>
</evidence>
<dbReference type="RefSeq" id="WP_190474319.1">
    <property type="nucleotide sequence ID" value="NZ_JACJSG010000022.1"/>
</dbReference>
<name>A0ABR8D500_9NOST</name>
<keyword evidence="1" id="KW-0472">Membrane</keyword>